<protein>
    <submittedName>
        <fullName evidence="1">Uncharacterized protein</fullName>
    </submittedName>
</protein>
<accession>A0A4Y2HP38</accession>
<comment type="caution">
    <text evidence="1">The sequence shown here is derived from an EMBL/GenBank/DDBJ whole genome shotgun (WGS) entry which is preliminary data.</text>
</comment>
<organism evidence="1 2">
    <name type="scientific">Araneus ventricosus</name>
    <name type="common">Orbweaver spider</name>
    <name type="synonym">Epeira ventricosa</name>
    <dbReference type="NCBI Taxonomy" id="182803"/>
    <lineage>
        <taxon>Eukaryota</taxon>
        <taxon>Metazoa</taxon>
        <taxon>Ecdysozoa</taxon>
        <taxon>Arthropoda</taxon>
        <taxon>Chelicerata</taxon>
        <taxon>Arachnida</taxon>
        <taxon>Araneae</taxon>
        <taxon>Araneomorphae</taxon>
        <taxon>Entelegynae</taxon>
        <taxon>Araneoidea</taxon>
        <taxon>Araneidae</taxon>
        <taxon>Araneus</taxon>
    </lineage>
</organism>
<evidence type="ECO:0000313" key="2">
    <source>
        <dbReference type="Proteomes" id="UP000499080"/>
    </source>
</evidence>
<keyword evidence="2" id="KW-1185">Reference proteome</keyword>
<dbReference type="AlphaFoldDB" id="A0A4Y2HP38"/>
<reference evidence="1 2" key="1">
    <citation type="journal article" date="2019" name="Sci. Rep.">
        <title>Orb-weaving spider Araneus ventricosus genome elucidates the spidroin gene catalogue.</title>
        <authorList>
            <person name="Kono N."/>
            <person name="Nakamura H."/>
            <person name="Ohtoshi R."/>
            <person name="Moran D.A.P."/>
            <person name="Shinohara A."/>
            <person name="Yoshida Y."/>
            <person name="Fujiwara M."/>
            <person name="Mori M."/>
            <person name="Tomita M."/>
            <person name="Arakawa K."/>
        </authorList>
    </citation>
    <scope>NUCLEOTIDE SEQUENCE [LARGE SCALE GENOMIC DNA]</scope>
</reference>
<evidence type="ECO:0000313" key="1">
    <source>
        <dbReference type="EMBL" id="GBM67141.1"/>
    </source>
</evidence>
<dbReference type="Proteomes" id="UP000499080">
    <property type="component" value="Unassembled WGS sequence"/>
</dbReference>
<name>A0A4Y2HP38_ARAVE</name>
<sequence>MNAAERTFRLRPINCRILKLTYTDLKLVQSTTRSSPRPLLGRRNVSLNFTVKVSPTFKAFKSQACPPVGRITLGKAVAFQHNNVINRRSPSRAQGIQDLRHLYRQPTAPLLSTKRVSGEELLIRLDADFPNGLMVGVGCARFQPHQPPQSGRHFPSGES</sequence>
<gene>
    <name evidence="1" type="ORF">AVEN_195002_1</name>
</gene>
<dbReference type="EMBL" id="BGPR01002063">
    <property type="protein sequence ID" value="GBM67141.1"/>
    <property type="molecule type" value="Genomic_DNA"/>
</dbReference>
<proteinExistence type="predicted"/>